<dbReference type="EMBL" id="CACRXK020010182">
    <property type="protein sequence ID" value="CAB4018820.1"/>
    <property type="molecule type" value="Genomic_DNA"/>
</dbReference>
<keyword evidence="3" id="KW-1185">Reference proteome</keyword>
<evidence type="ECO:0000313" key="3">
    <source>
        <dbReference type="Proteomes" id="UP001152795"/>
    </source>
</evidence>
<feature type="compositionally biased region" description="Polar residues" evidence="1">
    <location>
        <begin position="231"/>
        <end position="243"/>
    </location>
</feature>
<dbReference type="InterPro" id="IPR046496">
    <property type="entry name" value="DUF6589"/>
</dbReference>
<sequence>MKEIDEQCSKLCIRKRRDQGQELSVLHVKRKDTKQKLEELTWEQILEEMKERAPDVLDFLCSISVPVLKDTDKTLYSEGAKKTRAGCDYSSDRFEHLIELPAVWHAKQFILTTIWKQLYNSKSARDVGTMYHIRQKFGKKNVYADAKKNFKASAELLQEVTKSYVCEAFMEWAGMDDMDEEPLNIEIPHANTNHLVKKRFMESVIGNFVDKFILPDLNAEKALKLKKDRPSPQQSSITTPDAENTSSTKFVIKIDTKKIYTQDETVVLLKKNLKELVGIGKVQTVTDQQPTYVSPDKCQIKITAIFNAGLVDVQDLVKDQDFQQGQSVYWPKKYIGKTVQVIAASQPSTNNANHEPVQDLVQDPLLQDPLLQDPQAEDHVFNYGLQIMQMGLFFMQLDDTEHEGDGERMMRNWKLLMLYGRSTGRSKKYAYEAMRLLTYCKALFTEKLAHKAIHGQFVNPSGGKGNNYANDLKQEHLVKCNKVILRGLCGNKTLKAVTRATKSSYNVKKITDNFGKQSNITPQSKSHTYGDPHNDVKQMVKVLRKLRPFHYSEGRKHAAFPTISNSILNNIDTTSLDAWLTSRKNAIAKNPFLGYEPEDGEESEEEDENAEDVNDEVEGLTEDEDM</sequence>
<dbReference type="OrthoDB" id="5986047at2759"/>
<gene>
    <name evidence="2" type="ORF">PACLA_8A008072</name>
</gene>
<dbReference type="Proteomes" id="UP001152795">
    <property type="component" value="Unassembled WGS sequence"/>
</dbReference>
<organism evidence="2 3">
    <name type="scientific">Paramuricea clavata</name>
    <name type="common">Red gorgonian</name>
    <name type="synonym">Violescent sea-whip</name>
    <dbReference type="NCBI Taxonomy" id="317549"/>
    <lineage>
        <taxon>Eukaryota</taxon>
        <taxon>Metazoa</taxon>
        <taxon>Cnidaria</taxon>
        <taxon>Anthozoa</taxon>
        <taxon>Octocorallia</taxon>
        <taxon>Malacalcyonacea</taxon>
        <taxon>Plexauridae</taxon>
        <taxon>Paramuricea</taxon>
    </lineage>
</organism>
<dbReference type="AlphaFoldDB" id="A0A6S7IPU5"/>
<feature type="compositionally biased region" description="Acidic residues" evidence="1">
    <location>
        <begin position="596"/>
        <end position="626"/>
    </location>
</feature>
<evidence type="ECO:0000313" key="2">
    <source>
        <dbReference type="EMBL" id="CAB4018820.1"/>
    </source>
</evidence>
<feature type="region of interest" description="Disordered" evidence="1">
    <location>
        <begin position="224"/>
        <end position="243"/>
    </location>
</feature>
<comment type="caution">
    <text evidence="2">The sequence shown here is derived from an EMBL/GenBank/DDBJ whole genome shotgun (WGS) entry which is preliminary data.</text>
</comment>
<feature type="region of interest" description="Disordered" evidence="1">
    <location>
        <begin position="590"/>
        <end position="626"/>
    </location>
</feature>
<dbReference type="Pfam" id="PF20231">
    <property type="entry name" value="DUF6589"/>
    <property type="match status" value="1"/>
</dbReference>
<reference evidence="2" key="1">
    <citation type="submission" date="2020-04" db="EMBL/GenBank/DDBJ databases">
        <authorList>
            <person name="Alioto T."/>
            <person name="Alioto T."/>
            <person name="Gomez Garrido J."/>
        </authorList>
    </citation>
    <scope>NUCLEOTIDE SEQUENCE</scope>
    <source>
        <strain evidence="2">A484AB</strain>
    </source>
</reference>
<proteinExistence type="predicted"/>
<name>A0A6S7IPU5_PARCT</name>
<evidence type="ECO:0000256" key="1">
    <source>
        <dbReference type="SAM" id="MobiDB-lite"/>
    </source>
</evidence>
<accession>A0A6S7IPU5</accession>
<protein>
    <submittedName>
        <fullName evidence="2">Uncharacterized protein</fullName>
    </submittedName>
</protein>